<feature type="compositionally biased region" description="Polar residues" evidence="4">
    <location>
        <begin position="291"/>
        <end position="300"/>
    </location>
</feature>
<evidence type="ECO:0000313" key="7">
    <source>
        <dbReference type="EMBL" id="CAB3229856.1"/>
    </source>
</evidence>
<accession>A0A8S0ZAH4</accession>
<evidence type="ECO:0000256" key="5">
    <source>
        <dbReference type="SAM" id="SignalP"/>
    </source>
</evidence>
<feature type="domain" description="CUB" evidence="6">
    <location>
        <begin position="682"/>
        <end position="794"/>
    </location>
</feature>
<comment type="caution">
    <text evidence="3">Lacks conserved residue(s) required for the propagation of feature annotation.</text>
</comment>
<dbReference type="PANTHER" id="PTHR24251">
    <property type="entry name" value="OVOCHYMASE-RELATED"/>
    <property type="match status" value="1"/>
</dbReference>
<comment type="caution">
    <text evidence="7">The sequence shown here is derived from an EMBL/GenBank/DDBJ whole genome shotgun (WGS) entry which is preliminary data.</text>
</comment>
<feature type="compositionally biased region" description="Basic residues" evidence="4">
    <location>
        <begin position="621"/>
        <end position="639"/>
    </location>
</feature>
<evidence type="ECO:0000256" key="2">
    <source>
        <dbReference type="ARBA" id="ARBA00023157"/>
    </source>
</evidence>
<reference evidence="7 8" key="1">
    <citation type="submission" date="2020-04" db="EMBL/GenBank/DDBJ databases">
        <authorList>
            <person name="Wallbank WR R."/>
            <person name="Pardo Diaz C."/>
            <person name="Kozak K."/>
            <person name="Martin S."/>
            <person name="Jiggins C."/>
            <person name="Moest M."/>
            <person name="Warren A I."/>
            <person name="Byers J.R.P. K."/>
            <person name="Montejo-Kovacevich G."/>
            <person name="Yen C E."/>
        </authorList>
    </citation>
    <scope>NUCLEOTIDE SEQUENCE [LARGE SCALE GENOMIC DNA]</scope>
</reference>
<feature type="region of interest" description="Disordered" evidence="4">
    <location>
        <begin position="185"/>
        <end position="205"/>
    </location>
</feature>
<dbReference type="EMBL" id="CADEBD010000286">
    <property type="protein sequence ID" value="CAB3229856.1"/>
    <property type="molecule type" value="Genomic_DNA"/>
</dbReference>
<keyword evidence="1" id="KW-0677">Repeat</keyword>
<feature type="chain" id="PRO_5035818147" description="CUB domain-containing protein" evidence="5">
    <location>
        <begin position="19"/>
        <end position="797"/>
    </location>
</feature>
<name>A0A8S0ZAH4_ARCPL</name>
<protein>
    <recommendedName>
        <fullName evidence="6">CUB domain-containing protein</fullName>
    </recommendedName>
</protein>
<organism evidence="7 8">
    <name type="scientific">Arctia plantaginis</name>
    <name type="common">Wood tiger moth</name>
    <name type="synonym">Phalaena plantaginis</name>
    <dbReference type="NCBI Taxonomy" id="874455"/>
    <lineage>
        <taxon>Eukaryota</taxon>
        <taxon>Metazoa</taxon>
        <taxon>Ecdysozoa</taxon>
        <taxon>Arthropoda</taxon>
        <taxon>Hexapoda</taxon>
        <taxon>Insecta</taxon>
        <taxon>Pterygota</taxon>
        <taxon>Neoptera</taxon>
        <taxon>Endopterygota</taxon>
        <taxon>Lepidoptera</taxon>
        <taxon>Glossata</taxon>
        <taxon>Ditrysia</taxon>
        <taxon>Noctuoidea</taxon>
        <taxon>Erebidae</taxon>
        <taxon>Arctiinae</taxon>
        <taxon>Arctia</taxon>
    </lineage>
</organism>
<dbReference type="Pfam" id="PF00431">
    <property type="entry name" value="CUB"/>
    <property type="match status" value="2"/>
</dbReference>
<evidence type="ECO:0000256" key="1">
    <source>
        <dbReference type="ARBA" id="ARBA00022737"/>
    </source>
</evidence>
<dbReference type="CDD" id="cd00041">
    <property type="entry name" value="CUB"/>
    <property type="match status" value="1"/>
</dbReference>
<sequence>MVFGAALLLSINLAYVQLLIHPDNGCDFAERLSSKQASSFKNPHWPATYAPGTTCRWTFDCPIWYACRLRCLDVGLPQTDDCYMDKLLVSGSGNPQLEGAQVFCGRTEINFRSVGSRLTLALVTNRLSPGGRFRCTIRSEPWTQPWFMSPCTPNPMLANRNGISHEEGEVSQKQKIITSANTNHRRLSSDLPHTGLVQSRKPHTELELERNPHIKNEPEPYAKHVKANSSYVKFIKADSFNAKRPRAKLLIGNAESDVMYADSIQAGSPYLDNFEDGSPRLQNPEPRSRQVGHTLSESSPVYLDQSVQGLTEYSEPKISHVRHIKAESQYGKSSKLRLKSQLPYLDNVEYATPHTTYGRGKSIYVRYIQSETSPAELDLDEHGHTENLEEKYSHARHKKVGSQRGKTKLHLKSRLQYLDNVEDTTPHTAYGQKRFPYVRHRQAESPPTDSVDLHTKIDTLYPDNLDVNSLPYINDAESSVVHIRRAKAAYPHYKSFQPHKKLDSYVESVEVESSHTKNKLVKNPYLKLVNSSPPESFQTLRTFHHVLDLPPHIQKSNTPRLRRVKSGLPYANNFNPDQKVNIPYLDNVQDGIETVEAEPVRIKPLKGLPYNERTPQEESRRKHKVVSHVKRTQQGKHRGFKQKYVHEASRRVRHEIIRTPSKANQLPAGLPRITHQRTGLPHSRRVPNRQMITVANAEWPSPYLPNLICRWVFDCPSGYACRLRCRDVGLPKTHGCFLDRLMVSTSGNLDLSDAHVYCGGKKVNARSIGSRMVMGLVTSETSPGGRFRCKVRPEPWV</sequence>
<dbReference type="SMART" id="SM00042">
    <property type="entry name" value="CUB"/>
    <property type="match status" value="2"/>
</dbReference>
<feature type="signal peptide" evidence="5">
    <location>
        <begin position="1"/>
        <end position="18"/>
    </location>
</feature>
<gene>
    <name evidence="7" type="ORF">APLA_LOCUS4354</name>
</gene>
<keyword evidence="2" id="KW-1015">Disulfide bond</keyword>
<dbReference type="AlphaFoldDB" id="A0A8S0ZAH4"/>
<dbReference type="Gene3D" id="2.60.120.290">
    <property type="entry name" value="Spermadhesin, CUB domain"/>
    <property type="match status" value="2"/>
</dbReference>
<dbReference type="PROSITE" id="PS01180">
    <property type="entry name" value="CUB"/>
    <property type="match status" value="2"/>
</dbReference>
<proteinExistence type="predicted"/>
<evidence type="ECO:0000259" key="6">
    <source>
        <dbReference type="PROSITE" id="PS01180"/>
    </source>
</evidence>
<evidence type="ECO:0000256" key="4">
    <source>
        <dbReference type="SAM" id="MobiDB-lite"/>
    </source>
</evidence>
<feature type="region of interest" description="Disordered" evidence="4">
    <location>
        <begin position="271"/>
        <end position="300"/>
    </location>
</feature>
<evidence type="ECO:0000313" key="8">
    <source>
        <dbReference type="Proteomes" id="UP000494256"/>
    </source>
</evidence>
<feature type="domain" description="CUB" evidence="6">
    <location>
        <begin position="26"/>
        <end position="140"/>
    </location>
</feature>
<dbReference type="InterPro" id="IPR000859">
    <property type="entry name" value="CUB_dom"/>
</dbReference>
<dbReference type="SUPFAM" id="SSF49854">
    <property type="entry name" value="Spermadhesin, CUB domain"/>
    <property type="match status" value="2"/>
</dbReference>
<feature type="region of interest" description="Disordered" evidence="4">
    <location>
        <begin position="607"/>
        <end position="639"/>
    </location>
</feature>
<dbReference type="Proteomes" id="UP000494256">
    <property type="component" value="Unassembled WGS sequence"/>
</dbReference>
<keyword evidence="5" id="KW-0732">Signal</keyword>
<dbReference type="OrthoDB" id="8194217at2759"/>
<dbReference type="InterPro" id="IPR035914">
    <property type="entry name" value="Sperma_CUB_dom_sf"/>
</dbReference>
<evidence type="ECO:0000256" key="3">
    <source>
        <dbReference type="PROSITE-ProRule" id="PRU00059"/>
    </source>
</evidence>